<accession>A0A075W7S1</accession>
<organism evidence="7">
    <name type="scientific">Galdieria sulphuraria</name>
    <name type="common">Red alga</name>
    <dbReference type="NCBI Taxonomy" id="130081"/>
    <lineage>
        <taxon>Eukaryota</taxon>
        <taxon>Rhodophyta</taxon>
        <taxon>Bangiophyceae</taxon>
        <taxon>Galdieriales</taxon>
        <taxon>Galdieriaceae</taxon>
        <taxon>Galdieria</taxon>
    </lineage>
</organism>
<comment type="similarity">
    <text evidence="1">Belongs to the universal ribosomal protein uS7 family.</text>
</comment>
<protein>
    <submittedName>
        <fullName evidence="7">Ribosomal protein S7</fullName>
    </submittedName>
</protein>
<dbReference type="CDD" id="cd14871">
    <property type="entry name" value="uS7_Chloroplast"/>
    <property type="match status" value="1"/>
</dbReference>
<evidence type="ECO:0000259" key="6">
    <source>
        <dbReference type="Pfam" id="PF00177"/>
    </source>
</evidence>
<dbReference type="PANTHER" id="PTHR11205">
    <property type="entry name" value="RIBOSOMAL PROTEIN S7"/>
    <property type="match status" value="1"/>
</dbReference>
<dbReference type="InterPro" id="IPR023798">
    <property type="entry name" value="Ribosomal_uS7_dom"/>
</dbReference>
<dbReference type="InterPro" id="IPR000235">
    <property type="entry name" value="Ribosomal_uS7"/>
</dbReference>
<keyword evidence="7" id="KW-0934">Plastid</keyword>
<keyword evidence="4 7" id="KW-0689">Ribosomal protein</keyword>
<evidence type="ECO:0000313" key="7">
    <source>
        <dbReference type="EMBL" id="AIG92494.1"/>
    </source>
</evidence>
<dbReference type="NCBIfam" id="TIGR01029">
    <property type="entry name" value="rpsG_bact"/>
    <property type="match status" value="1"/>
</dbReference>
<dbReference type="AlphaFoldDB" id="A0A075W7S1"/>
<dbReference type="Pfam" id="PF00177">
    <property type="entry name" value="Ribosomal_S7"/>
    <property type="match status" value="1"/>
</dbReference>
<dbReference type="GO" id="GO:0006412">
    <property type="term" value="P:translation"/>
    <property type="evidence" value="ECO:0007669"/>
    <property type="project" value="InterPro"/>
</dbReference>
<dbReference type="PIRSF" id="PIRSF002122">
    <property type="entry name" value="RPS7p_RPS7a_RPS5e_RPS7o"/>
    <property type="match status" value="1"/>
</dbReference>
<evidence type="ECO:0000256" key="5">
    <source>
        <dbReference type="ARBA" id="ARBA00023274"/>
    </source>
</evidence>
<evidence type="ECO:0000256" key="3">
    <source>
        <dbReference type="ARBA" id="ARBA00022884"/>
    </source>
</evidence>
<dbReference type="GeneID" id="20005541"/>
<sequence length="156" mass="17719">MSRKTIAKKNFADKDPIHKSRLVSMLINRIIKNGKKSLAQRITYTAMDLIQDKTHANAIKILEKAVKNVTPLVEVKGRRIGGSTYQVPIEVKTYRGTNLALRWLINAAKKRTGTNIIVKLSNEIIDASNYTGNAIRKKEEVHKMAEANRAFAHYRY</sequence>
<dbReference type="FunFam" id="1.10.455.10:FF:000001">
    <property type="entry name" value="30S ribosomal protein S7"/>
    <property type="match status" value="1"/>
</dbReference>
<dbReference type="GO" id="GO:0015935">
    <property type="term" value="C:small ribosomal subunit"/>
    <property type="evidence" value="ECO:0007669"/>
    <property type="project" value="InterPro"/>
</dbReference>
<dbReference type="GO" id="GO:0003735">
    <property type="term" value="F:structural constituent of ribosome"/>
    <property type="evidence" value="ECO:0007669"/>
    <property type="project" value="InterPro"/>
</dbReference>
<keyword evidence="2" id="KW-0699">rRNA-binding</keyword>
<geneLocation type="plastid" evidence="7"/>
<proteinExistence type="inferred from homology"/>
<dbReference type="HAMAP" id="MF_00480_B">
    <property type="entry name" value="Ribosomal_uS7_B"/>
    <property type="match status" value="1"/>
</dbReference>
<reference evidence="7" key="1">
    <citation type="journal article" date="2015" name="Genome Biol. Evol.">
        <title>Extreme features of the Galdieria sulphuraria organellar genomes: a consequence of polyextremophily?</title>
        <authorList>
            <person name="Jain K."/>
            <person name="Krause K."/>
            <person name="Grewe F."/>
            <person name="Nelson G.F."/>
            <person name="Weber A.P."/>
            <person name="Christensen A.C."/>
            <person name="Mower J.P."/>
        </authorList>
    </citation>
    <scope>NUCLEOTIDE SEQUENCE</scope>
    <source>
        <strain evidence="7">074W</strain>
    </source>
</reference>
<dbReference type="EMBL" id="KJ700459">
    <property type="protein sequence ID" value="AIG92494.1"/>
    <property type="molecule type" value="Genomic_DNA"/>
</dbReference>
<dbReference type="RefSeq" id="YP_009051050.1">
    <property type="nucleotide sequence ID" value="NC_024665.1"/>
</dbReference>
<keyword evidence="5" id="KW-0687">Ribonucleoprotein</keyword>
<dbReference type="GO" id="GO:0019843">
    <property type="term" value="F:rRNA binding"/>
    <property type="evidence" value="ECO:0007669"/>
    <property type="project" value="UniProtKB-KW"/>
</dbReference>
<feature type="domain" description="Small ribosomal subunit protein uS7" evidence="6">
    <location>
        <begin position="3"/>
        <end position="149"/>
    </location>
</feature>
<evidence type="ECO:0000256" key="4">
    <source>
        <dbReference type="ARBA" id="ARBA00022980"/>
    </source>
</evidence>
<gene>
    <name evidence="7" type="primary">rps7</name>
</gene>
<name>A0A075W7S1_GALSU</name>
<evidence type="ECO:0000256" key="1">
    <source>
        <dbReference type="ARBA" id="ARBA00007151"/>
    </source>
</evidence>
<dbReference type="Gene3D" id="1.10.455.10">
    <property type="entry name" value="Ribosomal protein S7 domain"/>
    <property type="match status" value="1"/>
</dbReference>
<dbReference type="InterPro" id="IPR005717">
    <property type="entry name" value="Ribosomal_uS7_bac/org-type"/>
</dbReference>
<dbReference type="KEGG" id="gsl:JL72_p160"/>
<dbReference type="InterPro" id="IPR036823">
    <property type="entry name" value="Ribosomal_uS7_dom_sf"/>
</dbReference>
<keyword evidence="3" id="KW-0694">RNA-binding</keyword>
<dbReference type="SUPFAM" id="SSF47973">
    <property type="entry name" value="Ribosomal protein S7"/>
    <property type="match status" value="1"/>
</dbReference>
<evidence type="ECO:0000256" key="2">
    <source>
        <dbReference type="ARBA" id="ARBA00022730"/>
    </source>
</evidence>